<proteinExistence type="predicted"/>
<evidence type="ECO:0000313" key="2">
    <source>
        <dbReference type="EMBL" id="MBB6353520.1"/>
    </source>
</evidence>
<reference evidence="2 3" key="1">
    <citation type="submission" date="2020-08" db="EMBL/GenBank/DDBJ databases">
        <title>Genomic Encyclopedia of Type Strains, Phase IV (KMG-IV): sequencing the most valuable type-strain genomes for metagenomic binning, comparative biology and taxonomic classification.</title>
        <authorList>
            <person name="Goeker M."/>
        </authorList>
    </citation>
    <scope>NUCLEOTIDE SEQUENCE [LARGE SCALE GENOMIC DNA]</scope>
    <source>
        <strain evidence="2 3">DSM 7051</strain>
    </source>
</reference>
<gene>
    <name evidence="2" type="ORF">GGR00_001288</name>
</gene>
<sequence length="149" mass="16755">MAWVAGIGLGLVLLFMFPKQVGLLALAIAAIGGATFAYMWAESKIDESERLKIIVTVEYNTVRCAPERPIYIVFRNSNDKTLTRMSFVLEGYRPGYSSSVSDDLLFSDKIIEPLKGYGGCWMFDQPTYKDPIDAPSLDWRVRLTSATWE</sequence>
<keyword evidence="1" id="KW-0812">Transmembrane</keyword>
<accession>A0A7X0KJZ1</accession>
<dbReference type="AlphaFoldDB" id="A0A7X0KJZ1"/>
<feature type="transmembrane region" description="Helical" evidence="1">
    <location>
        <begin position="20"/>
        <end position="41"/>
    </location>
</feature>
<keyword evidence="1" id="KW-0472">Membrane</keyword>
<dbReference type="Proteomes" id="UP000536262">
    <property type="component" value="Unassembled WGS sequence"/>
</dbReference>
<name>A0A7X0KJZ1_9HYPH</name>
<dbReference type="RefSeq" id="WP_184698613.1">
    <property type="nucleotide sequence ID" value="NZ_BAABEG010000001.1"/>
</dbReference>
<organism evidence="2 3">
    <name type="scientific">Aminobacter aganoensis</name>
    <dbReference type="NCBI Taxonomy" id="83264"/>
    <lineage>
        <taxon>Bacteria</taxon>
        <taxon>Pseudomonadati</taxon>
        <taxon>Pseudomonadota</taxon>
        <taxon>Alphaproteobacteria</taxon>
        <taxon>Hyphomicrobiales</taxon>
        <taxon>Phyllobacteriaceae</taxon>
        <taxon>Aminobacter</taxon>
    </lineage>
</organism>
<evidence type="ECO:0000313" key="3">
    <source>
        <dbReference type="Proteomes" id="UP000536262"/>
    </source>
</evidence>
<comment type="caution">
    <text evidence="2">The sequence shown here is derived from an EMBL/GenBank/DDBJ whole genome shotgun (WGS) entry which is preliminary data.</text>
</comment>
<evidence type="ECO:0000256" key="1">
    <source>
        <dbReference type="SAM" id="Phobius"/>
    </source>
</evidence>
<protein>
    <submittedName>
        <fullName evidence="2">Uncharacterized protein</fullName>
    </submittedName>
</protein>
<keyword evidence="1" id="KW-1133">Transmembrane helix</keyword>
<dbReference type="EMBL" id="JACHOU010000002">
    <property type="protein sequence ID" value="MBB6353520.1"/>
    <property type="molecule type" value="Genomic_DNA"/>
</dbReference>
<keyword evidence="3" id="KW-1185">Reference proteome</keyword>